<keyword evidence="4" id="KW-1185">Reference proteome</keyword>
<gene>
    <name evidence="3" type="ORF">EV690_1167</name>
</gene>
<dbReference type="AlphaFoldDB" id="A0A4R1K4G7"/>
<feature type="domain" description="ImpA N-terminal" evidence="2">
    <location>
        <begin position="12"/>
        <end position="125"/>
    </location>
</feature>
<dbReference type="RefSeq" id="WP_131911937.1">
    <property type="nucleotide sequence ID" value="NZ_OU594967.1"/>
</dbReference>
<dbReference type="PANTHER" id="PTHR37024">
    <property type="entry name" value="TYPE VI SECRETION SYSTEM DUF2094 AND IMPA-RELATED DOMAIN PROTEIN"/>
    <property type="match status" value="1"/>
</dbReference>
<evidence type="ECO:0000256" key="1">
    <source>
        <dbReference type="SAM" id="MobiDB-lite"/>
    </source>
</evidence>
<comment type="caution">
    <text evidence="3">The sequence shown here is derived from an EMBL/GenBank/DDBJ whole genome shotgun (WGS) entry which is preliminary data.</text>
</comment>
<protein>
    <submittedName>
        <fullName evidence="3">Type VI secretion system protein VasJ</fullName>
    </submittedName>
</protein>
<evidence type="ECO:0000313" key="3">
    <source>
        <dbReference type="EMBL" id="TCK59004.1"/>
    </source>
</evidence>
<name>A0A4R1K4G7_9GAMM</name>
<dbReference type="Proteomes" id="UP000295565">
    <property type="component" value="Unassembled WGS sequence"/>
</dbReference>
<dbReference type="EMBL" id="SMGD01000011">
    <property type="protein sequence ID" value="TCK59004.1"/>
    <property type="molecule type" value="Genomic_DNA"/>
</dbReference>
<dbReference type="NCBIfam" id="TIGR03362">
    <property type="entry name" value="VI_chp_7"/>
    <property type="match status" value="1"/>
</dbReference>
<evidence type="ECO:0000259" key="2">
    <source>
        <dbReference type="Pfam" id="PF06812"/>
    </source>
</evidence>
<dbReference type="Pfam" id="PF16989">
    <property type="entry name" value="T6SS_VasJ"/>
    <property type="match status" value="1"/>
</dbReference>
<dbReference type="InterPro" id="IPR010657">
    <property type="entry name" value="ImpA_N"/>
</dbReference>
<dbReference type="InterPro" id="IPR017739">
    <property type="entry name" value="T6SS-assoc_VCA0119"/>
</dbReference>
<dbReference type="PANTHER" id="PTHR37024:SF3">
    <property type="entry name" value="TYPE VI SECRETION SYSTEM PROTEIN TSSA"/>
    <property type="match status" value="1"/>
</dbReference>
<evidence type="ECO:0000313" key="4">
    <source>
        <dbReference type="Proteomes" id="UP000295565"/>
    </source>
</evidence>
<accession>A0A4R1K4G7</accession>
<dbReference type="Pfam" id="PF06812">
    <property type="entry name" value="ImpA_N"/>
    <property type="match status" value="1"/>
</dbReference>
<reference evidence="3 4" key="1">
    <citation type="submission" date="2019-03" db="EMBL/GenBank/DDBJ databases">
        <title>Genomic Encyclopedia of Type Strains, Phase IV (KMG-IV): sequencing the most valuable type-strain genomes for metagenomic binning, comparative biology and taxonomic classification.</title>
        <authorList>
            <person name="Goeker M."/>
        </authorList>
    </citation>
    <scope>NUCLEOTIDE SEQUENCE [LARGE SCALE GENOMIC DNA]</scope>
    <source>
        <strain evidence="3 4">DSM 18577</strain>
    </source>
</reference>
<proteinExistence type="predicted"/>
<dbReference type="OrthoDB" id="1522895at2"/>
<feature type="region of interest" description="Disordered" evidence="1">
    <location>
        <begin position="187"/>
        <end position="215"/>
    </location>
</feature>
<organism evidence="3 4">
    <name type="scientific">Celerinatantimonas diazotrophica</name>
    <dbReference type="NCBI Taxonomy" id="412034"/>
    <lineage>
        <taxon>Bacteria</taxon>
        <taxon>Pseudomonadati</taxon>
        <taxon>Pseudomonadota</taxon>
        <taxon>Gammaproteobacteria</taxon>
        <taxon>Celerinatantimonadaceae</taxon>
        <taxon>Celerinatantimonas</taxon>
    </lineage>
</organism>
<sequence length="470" mass="52860">MNVKEFRTKLATPISEQSAVGERLRDDPLLDFVESQMIKVGSLSHAEVKWQEVEQSALKLLAERSKDLKILAILLQCLQHQCTPERYILSLQLFVDFIEKYWVSCFPAPGKRGVLPRRKFFSQILQRSYQAGEKLEPARFDFEQKSQLEQVIEQLETAAKQQQLPVEGVDELAALIKRQMATVSEVKPAAQQHEDVSAPPEPKASSTISTQSSALSIDTSSERAVKQTLLKVADFLTELDEGPILGLRLRRFAVWFSITALPEANSQGETQLMAVSADRIQDYQEQLQRGASLALWRKVEQSLALSPFWFDGHYLSAQIAEKLSEPNWSEAIRQELALFIERLPGLSQLSFKGQIPFASAATLQWLNSTKQGSAEQGGSDWHARRTEAMQLAKEGGLSVALAMLNDGLKDASEPREKAYWRLLSADLMREHQLGAMAGQNYQALYSQISQMSVGQWEPSLIQHLESYRAE</sequence>
<feature type="compositionally biased region" description="Low complexity" evidence="1">
    <location>
        <begin position="204"/>
        <end position="215"/>
    </location>
</feature>